<dbReference type="GO" id="GO:0008168">
    <property type="term" value="F:methyltransferase activity"/>
    <property type="evidence" value="ECO:0007669"/>
    <property type="project" value="UniProtKB-KW"/>
</dbReference>
<keyword evidence="2" id="KW-0489">Methyltransferase</keyword>
<name>A0A2P8D496_9BACT</name>
<evidence type="ECO:0000313" key="3">
    <source>
        <dbReference type="Proteomes" id="UP000240572"/>
    </source>
</evidence>
<keyword evidence="3" id="KW-1185">Reference proteome</keyword>
<dbReference type="PANTHER" id="PTHR43464:SF82">
    <property type="entry name" value="METHYLTRANSFERASE DOMAIN-CONTAINING PROTEIN"/>
    <property type="match status" value="1"/>
</dbReference>
<dbReference type="EMBL" id="PYGD01000004">
    <property type="protein sequence ID" value="PSK92043.1"/>
    <property type="molecule type" value="Genomic_DNA"/>
</dbReference>
<dbReference type="AlphaFoldDB" id="A0A2P8D496"/>
<organism evidence="2 3">
    <name type="scientific">Taibaiella chishuiensis</name>
    <dbReference type="NCBI Taxonomy" id="1434707"/>
    <lineage>
        <taxon>Bacteria</taxon>
        <taxon>Pseudomonadati</taxon>
        <taxon>Bacteroidota</taxon>
        <taxon>Chitinophagia</taxon>
        <taxon>Chitinophagales</taxon>
        <taxon>Chitinophagaceae</taxon>
        <taxon>Taibaiella</taxon>
    </lineage>
</organism>
<dbReference type="RefSeq" id="WP_106523115.1">
    <property type="nucleotide sequence ID" value="NZ_PYGD01000004.1"/>
</dbReference>
<dbReference type="PANTHER" id="PTHR43464">
    <property type="entry name" value="METHYLTRANSFERASE"/>
    <property type="match status" value="1"/>
</dbReference>
<accession>A0A2P8D496</accession>
<dbReference type="InterPro" id="IPR029063">
    <property type="entry name" value="SAM-dependent_MTases_sf"/>
</dbReference>
<dbReference type="Gene3D" id="3.40.50.150">
    <property type="entry name" value="Vaccinia Virus protein VP39"/>
    <property type="match status" value="1"/>
</dbReference>
<dbReference type="Proteomes" id="UP000240572">
    <property type="component" value="Unassembled WGS sequence"/>
</dbReference>
<reference evidence="2 3" key="1">
    <citation type="submission" date="2018-03" db="EMBL/GenBank/DDBJ databases">
        <title>Genomic Encyclopedia of Type Strains, Phase III (KMG-III): the genomes of soil and plant-associated and newly described type strains.</title>
        <authorList>
            <person name="Whitman W."/>
        </authorList>
    </citation>
    <scope>NUCLEOTIDE SEQUENCE [LARGE SCALE GENOMIC DNA]</scope>
    <source>
        <strain evidence="2 3">CGMCC 1.12700</strain>
    </source>
</reference>
<gene>
    <name evidence="2" type="ORF">B0I18_104140</name>
</gene>
<dbReference type="GO" id="GO:0032259">
    <property type="term" value="P:methylation"/>
    <property type="evidence" value="ECO:0007669"/>
    <property type="project" value="UniProtKB-KW"/>
</dbReference>
<dbReference type="Pfam" id="PF13649">
    <property type="entry name" value="Methyltransf_25"/>
    <property type="match status" value="1"/>
</dbReference>
<dbReference type="SUPFAM" id="SSF53335">
    <property type="entry name" value="S-adenosyl-L-methionine-dependent methyltransferases"/>
    <property type="match status" value="1"/>
</dbReference>
<sequence length="265" mass="30243">MQIPEDYLEKNKACWNKRTSVHIGSDFYNVKGFLEGTTSLNDTELELLGDIKGKSILHLQCHFGQDSLSLARMGAKVTGADLSDDAIAKARELNEQLQLDATFVCCDLYSLPQHLQGQFDIVFTSYGTIGWLPDLQRWGQVVRHFLKPGGRFVMVDFHPVVWMFNSDFTGIAYNYFNTEAIIEQSQGTYTDREAPIAYEEIGWNHSLEELFSGLLKNGLRISDFREYDYSHYNCFAHMEQIADRKYHIAPMGNKLPLMYAIVAEG</sequence>
<proteinExistence type="predicted"/>
<dbReference type="InterPro" id="IPR041698">
    <property type="entry name" value="Methyltransf_25"/>
</dbReference>
<feature type="domain" description="Methyltransferase" evidence="1">
    <location>
        <begin position="56"/>
        <end position="150"/>
    </location>
</feature>
<evidence type="ECO:0000259" key="1">
    <source>
        <dbReference type="Pfam" id="PF13649"/>
    </source>
</evidence>
<keyword evidence="2" id="KW-0808">Transferase</keyword>
<dbReference type="OrthoDB" id="8385759at2"/>
<protein>
    <submittedName>
        <fullName evidence="2">Methyltransferase family protein</fullName>
    </submittedName>
</protein>
<evidence type="ECO:0000313" key="2">
    <source>
        <dbReference type="EMBL" id="PSK92043.1"/>
    </source>
</evidence>
<dbReference type="CDD" id="cd02440">
    <property type="entry name" value="AdoMet_MTases"/>
    <property type="match status" value="1"/>
</dbReference>
<comment type="caution">
    <text evidence="2">The sequence shown here is derived from an EMBL/GenBank/DDBJ whole genome shotgun (WGS) entry which is preliminary data.</text>
</comment>